<protein>
    <submittedName>
        <fullName evidence="1">Uncharacterized protein</fullName>
    </submittedName>
</protein>
<gene>
    <name evidence="1" type="ORF">GGR16_003299</name>
</gene>
<evidence type="ECO:0000313" key="2">
    <source>
        <dbReference type="Proteomes" id="UP000577362"/>
    </source>
</evidence>
<keyword evidence="2" id="KW-1185">Reference proteome</keyword>
<reference evidence="1 2" key="1">
    <citation type="submission" date="2020-08" db="EMBL/GenBank/DDBJ databases">
        <title>Genomic Encyclopedia of Type Strains, Phase IV (KMG-IV): sequencing the most valuable type-strain genomes for metagenomic binning, comparative biology and taxonomic classification.</title>
        <authorList>
            <person name="Goeker M."/>
        </authorList>
    </citation>
    <scope>NUCLEOTIDE SEQUENCE [LARGE SCALE GENOMIC DNA]</scope>
    <source>
        <strain evidence="1 2">DSM 103737</strain>
    </source>
</reference>
<dbReference type="EMBL" id="JACIEN010000004">
    <property type="protein sequence ID" value="MBB4018252.1"/>
    <property type="molecule type" value="Genomic_DNA"/>
</dbReference>
<dbReference type="AlphaFoldDB" id="A0A840C2P7"/>
<organism evidence="1 2">
    <name type="scientific">Chelatococcus caeni</name>
    <dbReference type="NCBI Taxonomy" id="1348468"/>
    <lineage>
        <taxon>Bacteria</taxon>
        <taxon>Pseudomonadati</taxon>
        <taxon>Pseudomonadota</taxon>
        <taxon>Alphaproteobacteria</taxon>
        <taxon>Hyphomicrobiales</taxon>
        <taxon>Chelatococcaceae</taxon>
        <taxon>Chelatococcus</taxon>
    </lineage>
</organism>
<dbReference type="Proteomes" id="UP000577362">
    <property type="component" value="Unassembled WGS sequence"/>
</dbReference>
<evidence type="ECO:0000313" key="1">
    <source>
        <dbReference type="EMBL" id="MBB4018252.1"/>
    </source>
</evidence>
<name>A0A840C2P7_9HYPH</name>
<comment type="caution">
    <text evidence="1">The sequence shown here is derived from an EMBL/GenBank/DDBJ whole genome shotgun (WGS) entry which is preliminary data.</text>
</comment>
<proteinExistence type="predicted"/>
<accession>A0A840C2P7</accession>
<sequence>MQTGIMRGIGARIVLEVEEERALRGPAADGGFVHEGLQVEHEAGMDSRDARGMCQHFAVLINL</sequence>